<evidence type="ECO:0000256" key="3">
    <source>
        <dbReference type="ARBA" id="ARBA00022448"/>
    </source>
</evidence>
<organism evidence="10 11">
    <name type="scientific">Marinithermus hydrothermalis (strain DSM 14884 / JCM 11576 / T1)</name>
    <dbReference type="NCBI Taxonomy" id="869210"/>
    <lineage>
        <taxon>Bacteria</taxon>
        <taxon>Thermotogati</taxon>
        <taxon>Deinococcota</taxon>
        <taxon>Deinococci</taxon>
        <taxon>Thermales</taxon>
        <taxon>Thermaceae</taxon>
        <taxon>Marinithermus</taxon>
    </lineage>
</organism>
<evidence type="ECO:0000256" key="6">
    <source>
        <dbReference type="ARBA" id="ARBA00023136"/>
    </source>
</evidence>
<feature type="transmembrane region" description="Helical" evidence="8">
    <location>
        <begin position="144"/>
        <end position="164"/>
    </location>
</feature>
<sequence>MTQRSRYLGVAVGLGGVAFAQEAGVDPATTAWMLISTALVLLMTPGLAFFYGGLVRAKNVLNTMMMSFAALGAVGMSWVLVGYSLAYDTGSAFIGGFGHLLLRGLGLEGEGIPPLLDVAFQGTFAIIAAALISGGIVERMRFGAYLAFITLWSLTVYAPLAHWVWGGGWLAEALDFAGGTVVHINAGVAALVAALVVGPRKDHGRQAILPHNVPFVLLGAALLWFGWFGFNGGSAYAADGTAALAFTNTFLAPAATLVVWGALDGWRAGRITAVGAATAIVVGLVAVTPAAGFVGPLGALWIGALAAFPSYLFILWRARSRMDDALDVFGTHGLGGITGALLTGVLASAEWGGTPGLLEGNAAQLWLQAQAVLYAVGYSAAATFVLLRLVGAFTPLRASAKEEGVGLDVNAHGEEAYTTGEGAVLLLDVEGQPQRLSAGGRA</sequence>
<gene>
    <name evidence="10" type="ordered locus">Marky_0310</name>
</gene>
<name>F2NNQ0_MARHT</name>
<evidence type="ECO:0000313" key="11">
    <source>
        <dbReference type="Proteomes" id="UP000007030"/>
    </source>
</evidence>
<evidence type="ECO:0000256" key="1">
    <source>
        <dbReference type="ARBA" id="ARBA00004141"/>
    </source>
</evidence>
<dbReference type="Pfam" id="PF00909">
    <property type="entry name" value="Ammonium_transp"/>
    <property type="match status" value="1"/>
</dbReference>
<dbReference type="InterPro" id="IPR029020">
    <property type="entry name" value="Ammonium/urea_transptr"/>
</dbReference>
<dbReference type="Gene3D" id="1.10.3430.10">
    <property type="entry name" value="Ammonium transporter AmtB like domains"/>
    <property type="match status" value="1"/>
</dbReference>
<evidence type="ECO:0000256" key="7">
    <source>
        <dbReference type="ARBA" id="ARBA00023177"/>
    </source>
</evidence>
<dbReference type="InterPro" id="IPR024041">
    <property type="entry name" value="NH4_transpt_AmtB-like_dom"/>
</dbReference>
<dbReference type="Proteomes" id="UP000007030">
    <property type="component" value="Chromosome"/>
</dbReference>
<comment type="similarity">
    <text evidence="2 8">Belongs to the ammonia transporter channel (TC 1.A.11.2) family.</text>
</comment>
<feature type="transmembrane region" description="Helical" evidence="8">
    <location>
        <begin position="118"/>
        <end position="137"/>
    </location>
</feature>
<proteinExistence type="inferred from homology"/>
<keyword evidence="4 8" id="KW-0812">Transmembrane</keyword>
<feature type="transmembrane region" description="Helical" evidence="8">
    <location>
        <begin position="328"/>
        <end position="351"/>
    </location>
</feature>
<dbReference type="STRING" id="869210.Marky_0310"/>
<accession>F2NNQ0</accession>
<evidence type="ECO:0000256" key="4">
    <source>
        <dbReference type="ARBA" id="ARBA00022692"/>
    </source>
</evidence>
<dbReference type="InterPro" id="IPR018047">
    <property type="entry name" value="Ammonium_transpt_CS"/>
</dbReference>
<comment type="subcellular location">
    <subcellularLocation>
        <location evidence="8">Cell membrane</location>
        <topology evidence="8">Multi-pass membrane protein</topology>
    </subcellularLocation>
    <subcellularLocation>
        <location evidence="1">Membrane</location>
        <topology evidence="1">Multi-pass membrane protein</topology>
    </subcellularLocation>
</comment>
<dbReference type="HOGENOM" id="CLU_000445_33_0_0"/>
<dbReference type="OrthoDB" id="9814202at2"/>
<keyword evidence="6 8" id="KW-0472">Membrane</keyword>
<dbReference type="KEGG" id="mhd:Marky_0310"/>
<feature type="transmembrane region" description="Helical" evidence="8">
    <location>
        <begin position="30"/>
        <end position="54"/>
    </location>
</feature>
<dbReference type="GO" id="GO:0005886">
    <property type="term" value="C:plasma membrane"/>
    <property type="evidence" value="ECO:0007669"/>
    <property type="project" value="UniProtKB-SubCell"/>
</dbReference>
<dbReference type="PANTHER" id="PTHR43029">
    <property type="entry name" value="AMMONIUM TRANSPORTER MEP2"/>
    <property type="match status" value="1"/>
</dbReference>
<evidence type="ECO:0000256" key="8">
    <source>
        <dbReference type="RuleBase" id="RU362002"/>
    </source>
</evidence>
<dbReference type="RefSeq" id="WP_013703120.1">
    <property type="nucleotide sequence ID" value="NC_015387.1"/>
</dbReference>
<dbReference type="InterPro" id="IPR001905">
    <property type="entry name" value="Ammonium_transpt"/>
</dbReference>
<evidence type="ECO:0000256" key="5">
    <source>
        <dbReference type="ARBA" id="ARBA00022989"/>
    </source>
</evidence>
<dbReference type="eggNOG" id="COG0004">
    <property type="taxonomic scope" value="Bacteria"/>
</dbReference>
<dbReference type="NCBIfam" id="TIGR00836">
    <property type="entry name" value="amt"/>
    <property type="match status" value="1"/>
</dbReference>
<dbReference type="PANTHER" id="PTHR43029:SF10">
    <property type="entry name" value="AMMONIUM TRANSPORTER MEP2"/>
    <property type="match status" value="1"/>
</dbReference>
<dbReference type="SUPFAM" id="SSF111352">
    <property type="entry name" value="Ammonium transporter"/>
    <property type="match status" value="1"/>
</dbReference>
<dbReference type="AlphaFoldDB" id="F2NNQ0"/>
<dbReference type="GO" id="GO:0008519">
    <property type="term" value="F:ammonium channel activity"/>
    <property type="evidence" value="ECO:0007669"/>
    <property type="project" value="InterPro"/>
</dbReference>
<keyword evidence="7 8" id="KW-0924">Ammonia transport</keyword>
<evidence type="ECO:0000256" key="2">
    <source>
        <dbReference type="ARBA" id="ARBA00005887"/>
    </source>
</evidence>
<feature type="transmembrane region" description="Helical" evidence="8">
    <location>
        <begin position="66"/>
        <end position="86"/>
    </location>
</feature>
<feature type="transmembrane region" description="Helical" evidence="8">
    <location>
        <begin position="270"/>
        <end position="292"/>
    </location>
</feature>
<evidence type="ECO:0000313" key="10">
    <source>
        <dbReference type="EMBL" id="AEB11065.1"/>
    </source>
</evidence>
<keyword evidence="11" id="KW-1185">Reference proteome</keyword>
<keyword evidence="3 8" id="KW-0813">Transport</keyword>
<dbReference type="EMBL" id="CP002630">
    <property type="protein sequence ID" value="AEB11065.1"/>
    <property type="molecule type" value="Genomic_DNA"/>
</dbReference>
<reference evidence="10 11" key="1">
    <citation type="journal article" date="2012" name="Stand. Genomic Sci.">
        <title>Complete genome sequence of the aerobic, heterotroph Marinithermus hydrothermalis type strain (T1(T)) from a deep-sea hydrothermal vent chimney.</title>
        <authorList>
            <person name="Copeland A."/>
            <person name="Gu W."/>
            <person name="Yasawong M."/>
            <person name="Lapidus A."/>
            <person name="Lucas S."/>
            <person name="Deshpande S."/>
            <person name="Pagani I."/>
            <person name="Tapia R."/>
            <person name="Cheng J.F."/>
            <person name="Goodwin L.A."/>
            <person name="Pitluck S."/>
            <person name="Liolios K."/>
            <person name="Ivanova N."/>
            <person name="Mavromatis K."/>
            <person name="Mikhailova N."/>
            <person name="Pati A."/>
            <person name="Chen A."/>
            <person name="Palaniappan K."/>
            <person name="Land M."/>
            <person name="Pan C."/>
            <person name="Brambilla E.M."/>
            <person name="Rohde M."/>
            <person name="Tindall B.J."/>
            <person name="Sikorski J."/>
            <person name="Goker M."/>
            <person name="Detter J.C."/>
            <person name="Bristow J."/>
            <person name="Eisen J.A."/>
            <person name="Markowitz V."/>
            <person name="Hugenholtz P."/>
            <person name="Kyrpides N.C."/>
            <person name="Klenk H.P."/>
            <person name="Woyke T."/>
        </authorList>
    </citation>
    <scope>NUCLEOTIDE SEQUENCE [LARGE SCALE GENOMIC DNA]</scope>
    <source>
        <strain evidence="11">DSM 14884 / JCM 11576 / T1</strain>
    </source>
</reference>
<protein>
    <recommendedName>
        <fullName evidence="8">Ammonium transporter</fullName>
    </recommendedName>
</protein>
<feature type="transmembrane region" description="Helical" evidence="8">
    <location>
        <begin position="242"/>
        <end position="263"/>
    </location>
</feature>
<feature type="transmembrane region" description="Helical" evidence="8">
    <location>
        <begin position="209"/>
        <end position="230"/>
    </location>
</feature>
<feature type="domain" description="Ammonium transporter AmtB-like" evidence="9">
    <location>
        <begin position="31"/>
        <end position="417"/>
    </location>
</feature>
<keyword evidence="5 8" id="KW-1133">Transmembrane helix</keyword>
<feature type="transmembrane region" description="Helical" evidence="8">
    <location>
        <begin position="176"/>
        <end position="197"/>
    </location>
</feature>
<feature type="transmembrane region" description="Helical" evidence="8">
    <location>
        <begin position="371"/>
        <end position="391"/>
    </location>
</feature>
<feature type="transmembrane region" description="Helical" evidence="8">
    <location>
        <begin position="298"/>
        <end position="316"/>
    </location>
</feature>
<dbReference type="PROSITE" id="PS01219">
    <property type="entry name" value="AMMONIUM_TRANSP"/>
    <property type="match status" value="1"/>
</dbReference>
<evidence type="ECO:0000259" key="9">
    <source>
        <dbReference type="Pfam" id="PF00909"/>
    </source>
</evidence>